<feature type="region of interest" description="Disordered" evidence="2">
    <location>
        <begin position="132"/>
        <end position="152"/>
    </location>
</feature>
<evidence type="ECO:0000313" key="5">
    <source>
        <dbReference type="Proteomes" id="UP000223968"/>
    </source>
</evidence>
<dbReference type="EMBL" id="PDNB01000215">
    <property type="protein sequence ID" value="PGG99010.1"/>
    <property type="molecule type" value="Genomic_DNA"/>
</dbReference>
<dbReference type="Gene3D" id="3.30.160.60">
    <property type="entry name" value="Classic Zinc Finger"/>
    <property type="match status" value="1"/>
</dbReference>
<dbReference type="PROSITE" id="PS50157">
    <property type="entry name" value="ZINC_FINGER_C2H2_2"/>
    <property type="match status" value="1"/>
</dbReference>
<evidence type="ECO:0000259" key="3">
    <source>
        <dbReference type="PROSITE" id="PS50157"/>
    </source>
</evidence>
<accession>A0A2B7WR86</accession>
<keyword evidence="1" id="KW-0479">Metal-binding</keyword>
<dbReference type="Proteomes" id="UP000223968">
    <property type="component" value="Unassembled WGS sequence"/>
</dbReference>
<comment type="caution">
    <text evidence="4">The sequence shown here is derived from an EMBL/GenBank/DDBJ whole genome shotgun (WGS) entry which is preliminary data.</text>
</comment>
<reference evidence="4 5" key="1">
    <citation type="submission" date="2017-10" db="EMBL/GenBank/DDBJ databases">
        <title>Comparative genomics in systemic dimorphic fungi from Ajellomycetaceae.</title>
        <authorList>
            <person name="Munoz J.F."/>
            <person name="Mcewen J.G."/>
            <person name="Clay O.K."/>
            <person name="Cuomo C.A."/>
        </authorList>
    </citation>
    <scope>NUCLEOTIDE SEQUENCE [LARGE SCALE GENOMIC DNA]</scope>
    <source>
        <strain evidence="4 5">UAMH5409</strain>
    </source>
</reference>
<evidence type="ECO:0000256" key="2">
    <source>
        <dbReference type="SAM" id="MobiDB-lite"/>
    </source>
</evidence>
<keyword evidence="1" id="KW-0863">Zinc-finger</keyword>
<name>A0A2B7WR86_9EURO</name>
<feature type="compositionally biased region" description="Polar residues" evidence="2">
    <location>
        <begin position="45"/>
        <end position="82"/>
    </location>
</feature>
<evidence type="ECO:0000256" key="1">
    <source>
        <dbReference type="PROSITE-ProRule" id="PRU00042"/>
    </source>
</evidence>
<keyword evidence="5" id="KW-1185">Reference proteome</keyword>
<proteinExistence type="predicted"/>
<sequence>MTEQWSNQEECVDPRSLVLGGYTCPRTPSSSAGAHGSVHEVEADTQPNTPVLSSTYDPSGSLTDPSINSPSNGQSFVQTPSSATSISLEYTADRYDSTPYRHLGDNSNDDLLLPIPYNAEKLYGIVEEEETHPFDHDNGQTHPPDENPEQSLEFAAQRSVNCASRIERKNPRGAVDYFRAFLKNNGPDFPNEQELQCFNRLTGLSRDDILCWFDCYRNNPFKSGNLIQPGEDYRCLSRTCEPSLKPNPNKIFTCFDLSCYARFKKKDDLRKHMEIRNHTEDLFCSFSDPGCLEPFGRRDKFQLHMRKKHGRKISQAEMDKLSILNKSQKFPRKCPSCHVNGLESFKEWFTHWTDCHCPREATVAPQALSHRSEPARSVSRRSNRSEGRRATRISQGPRGPISDGAYYAPRRQRLLQTVTGPTPIHRYCSETDRLEQLFNDPKTGLGRINQRTTIGVRGDPIDEELEGMASSSSSSLEDAQWRSFLCANGCL</sequence>
<feature type="domain" description="C2H2-type" evidence="3">
    <location>
        <begin position="252"/>
        <end position="283"/>
    </location>
</feature>
<dbReference type="InterPro" id="IPR013087">
    <property type="entry name" value="Znf_C2H2_type"/>
</dbReference>
<dbReference type="PROSITE" id="PS00028">
    <property type="entry name" value="ZINC_FINGER_C2H2_1"/>
    <property type="match status" value="1"/>
</dbReference>
<organism evidence="4 5">
    <name type="scientific">Helicocarpus griseus UAMH5409</name>
    <dbReference type="NCBI Taxonomy" id="1447875"/>
    <lineage>
        <taxon>Eukaryota</taxon>
        <taxon>Fungi</taxon>
        <taxon>Dikarya</taxon>
        <taxon>Ascomycota</taxon>
        <taxon>Pezizomycotina</taxon>
        <taxon>Eurotiomycetes</taxon>
        <taxon>Eurotiomycetidae</taxon>
        <taxon>Onygenales</taxon>
        <taxon>Ajellomycetaceae</taxon>
        <taxon>Helicocarpus</taxon>
    </lineage>
</organism>
<dbReference type="OrthoDB" id="9992527at2759"/>
<keyword evidence="1" id="KW-0862">Zinc</keyword>
<feature type="compositionally biased region" description="Basic and acidic residues" evidence="2">
    <location>
        <begin position="132"/>
        <end position="145"/>
    </location>
</feature>
<dbReference type="GO" id="GO:0008270">
    <property type="term" value="F:zinc ion binding"/>
    <property type="evidence" value="ECO:0007669"/>
    <property type="project" value="UniProtKB-KW"/>
</dbReference>
<dbReference type="AlphaFoldDB" id="A0A2B7WR86"/>
<evidence type="ECO:0000313" key="4">
    <source>
        <dbReference type="EMBL" id="PGG99010.1"/>
    </source>
</evidence>
<gene>
    <name evidence="4" type="ORF">AJ79_08709</name>
</gene>
<protein>
    <recommendedName>
        <fullName evidence="3">C2H2-type domain-containing protein</fullName>
    </recommendedName>
</protein>
<feature type="region of interest" description="Disordered" evidence="2">
    <location>
        <begin position="18"/>
        <end position="82"/>
    </location>
</feature>
<feature type="region of interest" description="Disordered" evidence="2">
    <location>
        <begin position="365"/>
        <end position="405"/>
    </location>
</feature>